<sequence>MIGMLVNAPFTPAAVSAKDMMRPEMNSGNLDATQDGGRRYNARTSLEVATKVPKRLPYRASAYRPAYPPLPLPLTTPVFKMTSSAVPFDASDSLRYAVTHVFLPIKPPAKRDYTLENDASLARAVCTAAHAYTEQAQWYRITKMLDNLQASVQSEHMDADHIISQLRNMQTGGTVAIFPIDPC</sequence>
<evidence type="ECO:0000313" key="2">
    <source>
        <dbReference type="EMBL" id="KAG6379454.1"/>
    </source>
</evidence>
<proteinExistence type="predicted"/>
<comment type="caution">
    <text evidence="2">The sequence shown here is derived from an EMBL/GenBank/DDBJ whole genome shotgun (WGS) entry which is preliminary data.</text>
</comment>
<dbReference type="EMBL" id="JAGFBS010000005">
    <property type="protein sequence ID" value="KAG6379454.1"/>
    <property type="molecule type" value="Genomic_DNA"/>
</dbReference>
<dbReference type="AlphaFoldDB" id="A0A8I2YWS6"/>
<accession>A0A8I2YWS6</accession>
<protein>
    <recommendedName>
        <fullName evidence="1">DUF6606 domain-containing protein</fullName>
    </recommendedName>
</protein>
<feature type="domain" description="DUF6606" evidence="1">
    <location>
        <begin position="98"/>
        <end position="177"/>
    </location>
</feature>
<gene>
    <name evidence="2" type="ORF">JVT61DRAFT_11934</name>
</gene>
<dbReference type="OrthoDB" id="3182339at2759"/>
<reference evidence="2" key="1">
    <citation type="submission" date="2021-03" db="EMBL/GenBank/DDBJ databases">
        <title>Evolutionary innovations through gain and loss of genes in the ectomycorrhizal Boletales.</title>
        <authorList>
            <person name="Wu G."/>
            <person name="Miyauchi S."/>
            <person name="Morin E."/>
            <person name="Yang Z.-L."/>
            <person name="Xu J."/>
            <person name="Martin F.M."/>
        </authorList>
    </citation>
    <scope>NUCLEOTIDE SEQUENCE</scope>
    <source>
        <strain evidence="2">BR01</strain>
    </source>
</reference>
<evidence type="ECO:0000313" key="3">
    <source>
        <dbReference type="Proteomes" id="UP000683000"/>
    </source>
</evidence>
<dbReference type="Pfam" id="PF20255">
    <property type="entry name" value="DUF6606"/>
    <property type="match status" value="1"/>
</dbReference>
<keyword evidence="3" id="KW-1185">Reference proteome</keyword>
<name>A0A8I2YWS6_9AGAM</name>
<dbReference type="InterPro" id="IPR046541">
    <property type="entry name" value="DUF6606"/>
</dbReference>
<evidence type="ECO:0000259" key="1">
    <source>
        <dbReference type="Pfam" id="PF20255"/>
    </source>
</evidence>
<dbReference type="Proteomes" id="UP000683000">
    <property type="component" value="Unassembled WGS sequence"/>
</dbReference>
<organism evidence="2 3">
    <name type="scientific">Boletus reticuloceps</name>
    <dbReference type="NCBI Taxonomy" id="495285"/>
    <lineage>
        <taxon>Eukaryota</taxon>
        <taxon>Fungi</taxon>
        <taxon>Dikarya</taxon>
        <taxon>Basidiomycota</taxon>
        <taxon>Agaricomycotina</taxon>
        <taxon>Agaricomycetes</taxon>
        <taxon>Agaricomycetidae</taxon>
        <taxon>Boletales</taxon>
        <taxon>Boletineae</taxon>
        <taxon>Boletaceae</taxon>
        <taxon>Boletoideae</taxon>
        <taxon>Boletus</taxon>
    </lineage>
</organism>